<reference evidence="1" key="1">
    <citation type="submission" date="2020-10" db="EMBL/GenBank/DDBJ databases">
        <authorList>
            <person name="Gilroy R."/>
        </authorList>
    </citation>
    <scope>NUCLEOTIDE SEQUENCE</scope>
    <source>
        <strain evidence="1">ChiSxjej2B14-8506</strain>
    </source>
</reference>
<dbReference type="Pfam" id="PF19668">
    <property type="entry name" value="DUF6171"/>
    <property type="match status" value="1"/>
</dbReference>
<accession>A0A9D1LQH4</accession>
<evidence type="ECO:0000313" key="1">
    <source>
        <dbReference type="EMBL" id="HIU46214.1"/>
    </source>
</evidence>
<evidence type="ECO:0000313" key="2">
    <source>
        <dbReference type="Proteomes" id="UP000824123"/>
    </source>
</evidence>
<comment type="caution">
    <text evidence="1">The sequence shown here is derived from an EMBL/GenBank/DDBJ whole genome shotgun (WGS) entry which is preliminary data.</text>
</comment>
<dbReference type="InterPro" id="IPR046169">
    <property type="entry name" value="DUF6171"/>
</dbReference>
<proteinExistence type="predicted"/>
<sequence length="100" mass="11527">MTGRYEGGAILCRRCLMRDVPEAELLKYLDDYVSELPADMRVSPQEFERRLSICADCEHLMQYTCRLCGCYAQVRAAKRMNRCPIPYAPRWDVCTDGGQP</sequence>
<dbReference type="Proteomes" id="UP000824123">
    <property type="component" value="Unassembled WGS sequence"/>
</dbReference>
<name>A0A9D1LQH4_9FIRM</name>
<dbReference type="AlphaFoldDB" id="A0A9D1LQH4"/>
<organism evidence="1 2">
    <name type="scientific">Candidatus Fimadaptatus faecigallinarum</name>
    <dbReference type="NCBI Taxonomy" id="2840814"/>
    <lineage>
        <taxon>Bacteria</taxon>
        <taxon>Bacillati</taxon>
        <taxon>Bacillota</taxon>
        <taxon>Clostridia</taxon>
        <taxon>Eubacteriales</taxon>
        <taxon>Candidatus Fimadaptatus</taxon>
    </lineage>
</organism>
<gene>
    <name evidence="1" type="ORF">IAC59_03025</name>
</gene>
<dbReference type="EMBL" id="DVNK01000024">
    <property type="protein sequence ID" value="HIU46214.1"/>
    <property type="molecule type" value="Genomic_DNA"/>
</dbReference>
<reference evidence="1" key="2">
    <citation type="journal article" date="2021" name="PeerJ">
        <title>Extensive microbial diversity within the chicken gut microbiome revealed by metagenomics and culture.</title>
        <authorList>
            <person name="Gilroy R."/>
            <person name="Ravi A."/>
            <person name="Getino M."/>
            <person name="Pursley I."/>
            <person name="Horton D.L."/>
            <person name="Alikhan N.F."/>
            <person name="Baker D."/>
            <person name="Gharbi K."/>
            <person name="Hall N."/>
            <person name="Watson M."/>
            <person name="Adriaenssens E.M."/>
            <person name="Foster-Nyarko E."/>
            <person name="Jarju S."/>
            <person name="Secka A."/>
            <person name="Antonio M."/>
            <person name="Oren A."/>
            <person name="Chaudhuri R.R."/>
            <person name="La Ragione R."/>
            <person name="Hildebrand F."/>
            <person name="Pallen M.J."/>
        </authorList>
    </citation>
    <scope>NUCLEOTIDE SEQUENCE</scope>
    <source>
        <strain evidence="1">ChiSxjej2B14-8506</strain>
    </source>
</reference>
<protein>
    <submittedName>
        <fullName evidence="1">Uncharacterized protein</fullName>
    </submittedName>
</protein>